<evidence type="ECO:0000313" key="9">
    <source>
        <dbReference type="Proteomes" id="UP000218231"/>
    </source>
</evidence>
<evidence type="ECO:0000256" key="2">
    <source>
        <dbReference type="ARBA" id="ARBA00007467"/>
    </source>
</evidence>
<dbReference type="PRINTS" id="PR01315">
    <property type="entry name" value="BATTENIN"/>
</dbReference>
<feature type="transmembrane region" description="Helical" evidence="7">
    <location>
        <begin position="352"/>
        <end position="372"/>
    </location>
</feature>
<evidence type="ECO:0000256" key="1">
    <source>
        <dbReference type="ARBA" id="ARBA00004127"/>
    </source>
</evidence>
<keyword evidence="5 7" id="KW-1133">Transmembrane helix</keyword>
<feature type="transmembrane region" description="Helical" evidence="7">
    <location>
        <begin position="83"/>
        <end position="101"/>
    </location>
</feature>
<evidence type="ECO:0000256" key="4">
    <source>
        <dbReference type="ARBA" id="ARBA00022692"/>
    </source>
</evidence>
<feature type="transmembrane region" description="Helical" evidence="7">
    <location>
        <begin position="254"/>
        <end position="274"/>
    </location>
</feature>
<feature type="transmembrane region" description="Helical" evidence="7">
    <location>
        <begin position="136"/>
        <end position="156"/>
    </location>
</feature>
<dbReference type="EMBL" id="LIAE01008298">
    <property type="protein sequence ID" value="PAV74687.1"/>
    <property type="molecule type" value="Genomic_DNA"/>
</dbReference>
<keyword evidence="7" id="KW-0458">Lysosome</keyword>
<organism evidence="8 9">
    <name type="scientific">Diploscapter pachys</name>
    <dbReference type="NCBI Taxonomy" id="2018661"/>
    <lineage>
        <taxon>Eukaryota</taxon>
        <taxon>Metazoa</taxon>
        <taxon>Ecdysozoa</taxon>
        <taxon>Nematoda</taxon>
        <taxon>Chromadorea</taxon>
        <taxon>Rhabditida</taxon>
        <taxon>Rhabditina</taxon>
        <taxon>Rhabditomorpha</taxon>
        <taxon>Rhabditoidea</taxon>
        <taxon>Rhabditidae</taxon>
        <taxon>Diploscapter</taxon>
    </lineage>
</organism>
<dbReference type="GO" id="GO:0012505">
    <property type="term" value="C:endomembrane system"/>
    <property type="evidence" value="ECO:0007669"/>
    <property type="project" value="UniProtKB-SubCell"/>
</dbReference>
<name>A0A2A2KLB0_9BILA</name>
<feature type="transmembrane region" description="Helical" evidence="7">
    <location>
        <begin position="20"/>
        <end position="40"/>
    </location>
</feature>
<evidence type="ECO:0000256" key="7">
    <source>
        <dbReference type="RuleBase" id="RU361113"/>
    </source>
</evidence>
<feature type="transmembrane region" description="Helical" evidence="7">
    <location>
        <begin position="168"/>
        <end position="189"/>
    </location>
</feature>
<comment type="similarity">
    <text evidence="2 7">Belongs to the battenin family.</text>
</comment>
<evidence type="ECO:0000313" key="8">
    <source>
        <dbReference type="EMBL" id="PAV74687.1"/>
    </source>
</evidence>
<proteinExistence type="inferred from homology"/>
<feature type="transmembrane region" description="Helical" evidence="7">
    <location>
        <begin position="384"/>
        <end position="405"/>
    </location>
</feature>
<dbReference type="InterPro" id="IPR036259">
    <property type="entry name" value="MFS_trans_sf"/>
</dbReference>
<reference evidence="8 9" key="1">
    <citation type="journal article" date="2017" name="Curr. Biol.">
        <title>Genome architecture and evolution of a unichromosomal asexual nematode.</title>
        <authorList>
            <person name="Fradin H."/>
            <person name="Zegar C."/>
            <person name="Gutwein M."/>
            <person name="Lucas J."/>
            <person name="Kovtun M."/>
            <person name="Corcoran D."/>
            <person name="Baugh L.R."/>
            <person name="Kiontke K."/>
            <person name="Gunsalus K."/>
            <person name="Fitch D.H."/>
            <person name="Piano F."/>
        </authorList>
    </citation>
    <scope>NUCLEOTIDE SEQUENCE [LARGE SCALE GENOMIC DNA]</scope>
    <source>
        <strain evidence="8">PF1309</strain>
    </source>
</reference>
<evidence type="ECO:0000256" key="5">
    <source>
        <dbReference type="ARBA" id="ARBA00022989"/>
    </source>
</evidence>
<protein>
    <recommendedName>
        <fullName evidence="7">Battenin</fullName>
    </recommendedName>
</protein>
<keyword evidence="6 7" id="KW-0472">Membrane</keyword>
<feature type="transmembrane region" description="Helical" evidence="7">
    <location>
        <begin position="108"/>
        <end position="130"/>
    </location>
</feature>
<dbReference type="InterPro" id="IPR003492">
    <property type="entry name" value="Battenin_disease_Cln3"/>
</dbReference>
<dbReference type="Proteomes" id="UP000218231">
    <property type="component" value="Unassembled WGS sequence"/>
</dbReference>
<dbReference type="SUPFAM" id="SSF103473">
    <property type="entry name" value="MFS general substrate transporter"/>
    <property type="match status" value="1"/>
</dbReference>
<comment type="subcellular location">
    <subcellularLocation>
        <location evidence="1">Endomembrane system</location>
        <topology evidence="1">Multi-pass membrane protein</topology>
    </subcellularLocation>
    <subcellularLocation>
        <location evidence="7">Lysosome membrane</location>
        <topology evidence="7">Multi-pass membrane protein</topology>
    </subcellularLocation>
</comment>
<keyword evidence="3" id="KW-0813">Transport</keyword>
<dbReference type="PANTHER" id="PTHR10981:SF0">
    <property type="entry name" value="BATTENIN"/>
    <property type="match status" value="1"/>
</dbReference>
<feature type="transmembrane region" description="Helical" evidence="7">
    <location>
        <begin position="201"/>
        <end position="222"/>
    </location>
</feature>
<dbReference type="OrthoDB" id="5965864at2759"/>
<accession>A0A2A2KLB0</accession>
<dbReference type="PANTHER" id="PTHR10981">
    <property type="entry name" value="BATTENIN"/>
    <property type="match status" value="1"/>
</dbReference>
<dbReference type="GO" id="GO:0005765">
    <property type="term" value="C:lysosomal membrane"/>
    <property type="evidence" value="ECO:0007669"/>
    <property type="project" value="UniProtKB-SubCell"/>
</dbReference>
<dbReference type="GO" id="GO:0051453">
    <property type="term" value="P:regulation of intracellular pH"/>
    <property type="evidence" value="ECO:0007669"/>
    <property type="project" value="TreeGrafter"/>
</dbReference>
<sequence length="422" mass="46948">MKLQVQEKKEEHKESWRNIAAFWIFGFCKNFTFVVMLTAAQDILAKSGDNMKNENLSNSTLITGADDDHCIADVSQRKCFEQSAGVLLICNILPSLVAKLLAPFTFGIVSYGVGNWVVCILQAVSILMIALSDEMWINLIGVGIGAFSNGLGESYLLSMTALYHKDTVAGWASGTGLAGVVSSLFYSILTDSKMVALSPSWAIMITIFVPVLSIFTFHYLLIQKCAKTARKSKVAPHTSNASEKVEEISKLKTFFGLFKFIMIFIILYFAQYFVNQGLLEITIYDCAHSFGKGPYAQYRWYQVLYQWGVFLSRSSKKFVTLGLVMMLIFPWLQVLLAIAFVVNTMFVFIPHFAIASFLVLLEGIIGGIAYVNVYSYTPPEVREFAISIISPARTFGIVVAAFAAFPAHNLICRTTPTNVWLL</sequence>
<feature type="transmembrane region" description="Helical" evidence="7">
    <location>
        <begin position="318"/>
        <end position="340"/>
    </location>
</feature>
<dbReference type="Pfam" id="PF02487">
    <property type="entry name" value="CLN3"/>
    <property type="match status" value="1"/>
</dbReference>
<evidence type="ECO:0000256" key="6">
    <source>
        <dbReference type="ARBA" id="ARBA00023136"/>
    </source>
</evidence>
<keyword evidence="4 7" id="KW-0812">Transmembrane</keyword>
<evidence type="ECO:0000256" key="3">
    <source>
        <dbReference type="ARBA" id="ARBA00022448"/>
    </source>
</evidence>
<keyword evidence="9" id="KW-1185">Reference proteome</keyword>
<dbReference type="AlphaFoldDB" id="A0A2A2KLB0"/>
<comment type="caution">
    <text evidence="8">The sequence shown here is derived from an EMBL/GenBank/DDBJ whole genome shotgun (WGS) entry which is preliminary data.</text>
</comment>
<gene>
    <name evidence="8" type="ORF">WR25_19466</name>
</gene>